<dbReference type="EMBL" id="JAIPME010000002">
    <property type="protein sequence ID" value="MBZ2387088.1"/>
    <property type="molecule type" value="Genomic_DNA"/>
</dbReference>
<protein>
    <recommendedName>
        <fullName evidence="5">LPXTG-motif cell wall anchor domain protein</fullName>
    </recommendedName>
</protein>
<feature type="signal peptide" evidence="2">
    <location>
        <begin position="1"/>
        <end position="22"/>
    </location>
</feature>
<sequence length="481" mass="54327">MKKSKLLLALAVSAMLINSAYASEMRNDQKVNEIEAEDPITNPKVAEYKVKKIYEEGVDIVDVNNEADVYNVPKSYFKGMDLKEGKIFTLYTNREILESDPAKFGKVYKVIEGKESHVTSDIYVIKTINEEGVDLYLKSNPDDLYNVPKKEFKDIELKEGKEVEIVADDVLYASYPAKFTKIHKISEVKPKEEKVVRDFVVKEINEEGVTLYEVGNESNLYNVPKSEFKDMKVEKGKVFTITSDNISLKSYPAQFGKIFSIVEKKMPAKTMVKSYVVEKVADDMVTVHEKDNKDSKYNIAKKDFGKAMPKVGETYKIETSEEILTSDPAQFAKVIKAELEKEAPKKAEKPADKKKTPEKSKEKPAKEEKAKEKTLSDIFVVEKIDQDGVTVYRKSNKEDKYLVPKKDFGKLTIKEGKEYKIFTNDVVLTSYPAQFGKIIKIEEVMAGKNKQSAKNPKTGLVGTSLALVTLIGAGIGYKKIK</sequence>
<keyword evidence="2" id="KW-0732">Signal</keyword>
<dbReference type="Proteomes" id="UP000734271">
    <property type="component" value="Unassembled WGS sequence"/>
</dbReference>
<feature type="region of interest" description="Disordered" evidence="1">
    <location>
        <begin position="342"/>
        <end position="369"/>
    </location>
</feature>
<evidence type="ECO:0008006" key="5">
    <source>
        <dbReference type="Google" id="ProtNLM"/>
    </source>
</evidence>
<proteinExistence type="predicted"/>
<evidence type="ECO:0000313" key="4">
    <source>
        <dbReference type="Proteomes" id="UP000734271"/>
    </source>
</evidence>
<dbReference type="RefSeq" id="WP_223419925.1">
    <property type="nucleotide sequence ID" value="NZ_JAIPME010000002.1"/>
</dbReference>
<reference evidence="3 4" key="1">
    <citation type="submission" date="2021-08" db="EMBL/GenBank/DDBJ databases">
        <title>FDA dAtabase for Regulatory Grade micrObial Sequences (FDA-ARGOS): Supporting development and validation of Infectious Disease Dx tests.</title>
        <authorList>
            <person name="Sproer C."/>
            <person name="Gronow S."/>
            <person name="Severitt S."/>
            <person name="Schroder I."/>
            <person name="Tallon L."/>
            <person name="Sadzewicz L."/>
            <person name="Zhao X."/>
            <person name="Boylan J."/>
            <person name="Ott S."/>
            <person name="Bowen H."/>
            <person name="Vavikolanu K."/>
            <person name="Hazen T."/>
            <person name="Aluvathingal J."/>
            <person name="Nadendla S."/>
            <person name="Lowell S."/>
            <person name="Myers T."/>
            <person name="Yan Y."/>
            <person name="Sichtig H."/>
        </authorList>
    </citation>
    <scope>NUCLEOTIDE SEQUENCE [LARGE SCALE GENOMIC DNA]</scope>
    <source>
        <strain evidence="3 4">FDAARGOS_1460</strain>
    </source>
</reference>
<evidence type="ECO:0000313" key="3">
    <source>
        <dbReference type="EMBL" id="MBZ2387088.1"/>
    </source>
</evidence>
<organism evidence="3 4">
    <name type="scientific">Anaerococcus murdochii</name>
    <dbReference type="NCBI Taxonomy" id="411577"/>
    <lineage>
        <taxon>Bacteria</taxon>
        <taxon>Bacillati</taxon>
        <taxon>Bacillota</taxon>
        <taxon>Tissierellia</taxon>
        <taxon>Tissierellales</taxon>
        <taxon>Peptoniphilaceae</taxon>
        <taxon>Anaerococcus</taxon>
    </lineage>
</organism>
<name>A0ABS7T000_9FIRM</name>
<feature type="chain" id="PRO_5047370070" description="LPXTG-motif cell wall anchor domain protein" evidence="2">
    <location>
        <begin position="23"/>
        <end position="481"/>
    </location>
</feature>
<accession>A0ABS7T000</accession>
<keyword evidence="4" id="KW-1185">Reference proteome</keyword>
<evidence type="ECO:0000256" key="2">
    <source>
        <dbReference type="SAM" id="SignalP"/>
    </source>
</evidence>
<evidence type="ECO:0000256" key="1">
    <source>
        <dbReference type="SAM" id="MobiDB-lite"/>
    </source>
</evidence>
<comment type="caution">
    <text evidence="3">The sequence shown here is derived from an EMBL/GenBank/DDBJ whole genome shotgun (WGS) entry which is preliminary data.</text>
</comment>
<gene>
    <name evidence="3" type="ORF">K8P03_07315</name>
</gene>